<dbReference type="EMBL" id="KK583211">
    <property type="protein sequence ID" value="KDO28432.1"/>
    <property type="molecule type" value="Genomic_DNA"/>
</dbReference>
<gene>
    <name evidence="3" type="ORF">SPRG_06670</name>
</gene>
<proteinExistence type="predicted"/>
<evidence type="ECO:0000313" key="3">
    <source>
        <dbReference type="EMBL" id="KDO28432.1"/>
    </source>
</evidence>
<dbReference type="GeneID" id="24129003"/>
<evidence type="ECO:0000259" key="2">
    <source>
        <dbReference type="PROSITE" id="PS50127"/>
    </source>
</evidence>
<accession>A0A067CNN5</accession>
<dbReference type="VEuPathDB" id="FungiDB:SPRG_06670"/>
<dbReference type="Pfam" id="PF00179">
    <property type="entry name" value="UQ_con"/>
    <property type="match status" value="1"/>
</dbReference>
<protein>
    <recommendedName>
        <fullName evidence="2">UBC core domain-containing protein</fullName>
    </recommendedName>
</protein>
<dbReference type="SUPFAM" id="SSF54495">
    <property type="entry name" value="UBC-like"/>
    <property type="match status" value="1"/>
</dbReference>
<dbReference type="PANTHER" id="PTHR24067">
    <property type="entry name" value="UBIQUITIN-CONJUGATING ENZYME E2"/>
    <property type="match status" value="1"/>
</dbReference>
<dbReference type="InterPro" id="IPR016135">
    <property type="entry name" value="UBQ-conjugating_enzyme/RWD"/>
</dbReference>
<dbReference type="STRING" id="695850.A0A067CNN5"/>
<evidence type="ECO:0000256" key="1">
    <source>
        <dbReference type="SAM" id="MobiDB-lite"/>
    </source>
</evidence>
<dbReference type="OMA" id="HASAYAN"/>
<dbReference type="SMART" id="SM00212">
    <property type="entry name" value="UBCc"/>
    <property type="match status" value="1"/>
</dbReference>
<reference evidence="3 4" key="1">
    <citation type="journal article" date="2013" name="PLoS Genet.">
        <title>Distinctive expansion of potential virulence genes in the genome of the oomycete fish pathogen Saprolegnia parasitica.</title>
        <authorList>
            <person name="Jiang R.H."/>
            <person name="de Bruijn I."/>
            <person name="Haas B.J."/>
            <person name="Belmonte R."/>
            <person name="Lobach L."/>
            <person name="Christie J."/>
            <person name="van den Ackerveken G."/>
            <person name="Bottin A."/>
            <person name="Bulone V."/>
            <person name="Diaz-Moreno S.M."/>
            <person name="Dumas B."/>
            <person name="Fan L."/>
            <person name="Gaulin E."/>
            <person name="Govers F."/>
            <person name="Grenville-Briggs L.J."/>
            <person name="Horner N.R."/>
            <person name="Levin J.Z."/>
            <person name="Mammella M."/>
            <person name="Meijer H.J."/>
            <person name="Morris P."/>
            <person name="Nusbaum C."/>
            <person name="Oome S."/>
            <person name="Phillips A.J."/>
            <person name="van Rooyen D."/>
            <person name="Rzeszutek E."/>
            <person name="Saraiva M."/>
            <person name="Secombes C.J."/>
            <person name="Seidl M.F."/>
            <person name="Snel B."/>
            <person name="Stassen J.H."/>
            <person name="Sykes S."/>
            <person name="Tripathy S."/>
            <person name="van den Berg H."/>
            <person name="Vega-Arreguin J.C."/>
            <person name="Wawra S."/>
            <person name="Young S.K."/>
            <person name="Zeng Q."/>
            <person name="Dieguez-Uribeondo J."/>
            <person name="Russ C."/>
            <person name="Tyler B.M."/>
            <person name="van West P."/>
        </authorList>
    </citation>
    <scope>NUCLEOTIDE SEQUENCE [LARGE SCALE GENOMIC DNA]</scope>
    <source>
        <strain evidence="3 4">CBS 223.65</strain>
    </source>
</reference>
<dbReference type="RefSeq" id="XP_012200872.1">
    <property type="nucleotide sequence ID" value="XM_012345482.1"/>
</dbReference>
<dbReference type="AlphaFoldDB" id="A0A067CNN5"/>
<feature type="region of interest" description="Disordered" evidence="1">
    <location>
        <begin position="203"/>
        <end position="230"/>
    </location>
</feature>
<feature type="domain" description="UBC core" evidence="2">
    <location>
        <begin position="7"/>
        <end position="166"/>
    </location>
</feature>
<dbReference type="Gene3D" id="3.10.110.10">
    <property type="entry name" value="Ubiquitin Conjugating Enzyme"/>
    <property type="match status" value="1"/>
</dbReference>
<dbReference type="InterPro" id="IPR000608">
    <property type="entry name" value="UBC"/>
</dbReference>
<dbReference type="Proteomes" id="UP000030745">
    <property type="component" value="Unassembled WGS sequence"/>
</dbReference>
<name>A0A067CNN5_SAPPC</name>
<sequence>MCSRLDLATLRVRKDLNELAKGKFAVEHATTQIEFPDGVENLLRILITIAVTDHASAYANGDFKFRIEIPKAYPFHGTTPRCCAAASLDRIWHPNIDLHTGRVMFSILGKDWRPVLSINTILLGLQLIFIEPSIEFPMNEAAANAYRHSPQAFRRDVQLTLQGGVHFGLQFVRHPRYRNVHGPRKRERGLEHEIEQMTIVSPDSHGAMDMTDVENDDDPYPPSAKRHRMT</sequence>
<evidence type="ECO:0000313" key="4">
    <source>
        <dbReference type="Proteomes" id="UP000030745"/>
    </source>
</evidence>
<dbReference type="InterPro" id="IPR050113">
    <property type="entry name" value="Ub_conjugating_enzyme"/>
</dbReference>
<keyword evidence="4" id="KW-1185">Reference proteome</keyword>
<dbReference type="PROSITE" id="PS50127">
    <property type="entry name" value="UBC_2"/>
    <property type="match status" value="1"/>
</dbReference>
<organism evidence="3 4">
    <name type="scientific">Saprolegnia parasitica (strain CBS 223.65)</name>
    <dbReference type="NCBI Taxonomy" id="695850"/>
    <lineage>
        <taxon>Eukaryota</taxon>
        <taxon>Sar</taxon>
        <taxon>Stramenopiles</taxon>
        <taxon>Oomycota</taxon>
        <taxon>Saprolegniomycetes</taxon>
        <taxon>Saprolegniales</taxon>
        <taxon>Saprolegniaceae</taxon>
        <taxon>Saprolegnia</taxon>
    </lineage>
</organism>
<dbReference type="OrthoDB" id="1158011at2759"/>
<dbReference type="CDD" id="cd23794">
    <property type="entry name" value="UBCc_UBE2F_UBE2M"/>
    <property type="match status" value="1"/>
</dbReference>
<dbReference type="KEGG" id="spar:SPRG_06670"/>